<proteinExistence type="predicted"/>
<dbReference type="SUPFAM" id="SSF56219">
    <property type="entry name" value="DNase I-like"/>
    <property type="match status" value="1"/>
</dbReference>
<reference evidence="2" key="1">
    <citation type="submission" date="2025-08" db="UniProtKB">
        <authorList>
            <consortium name="RefSeq"/>
        </authorList>
    </citation>
    <scope>IDENTIFICATION</scope>
    <source>
        <tissue evidence="2">Blood</tissue>
    </source>
</reference>
<dbReference type="GeneID" id="139184219"/>
<evidence type="ECO:0000313" key="2">
    <source>
        <dbReference type="RefSeq" id="XP_070650061.1"/>
    </source>
</evidence>
<dbReference type="RefSeq" id="XP_070650061.1">
    <property type="nucleotide sequence ID" value="XM_070793960.1"/>
</dbReference>
<sequence length="154" mass="17889">MDLEFYVLGLGLDGPLLLLDYQGCTKEDDQQAPRKDAVFRYKTPVIQDYAPATNDEEAEVEWFYEDLQDLLEITPTIVVVFIIRDWNAKVESQEIPGITGEFGLGVQNEAGRGYQSFAKRTHSNTLFQQHKRRLYTWTSPVDQYWNQIDYILCN</sequence>
<gene>
    <name evidence="2" type="primary">LOC139184219</name>
</gene>
<dbReference type="Proteomes" id="UP001652663">
    <property type="component" value="Chromosome 7"/>
</dbReference>
<organism evidence="1 2">
    <name type="scientific">Bos indicus</name>
    <name type="common">Zebu</name>
    <dbReference type="NCBI Taxonomy" id="9915"/>
    <lineage>
        <taxon>Eukaryota</taxon>
        <taxon>Metazoa</taxon>
        <taxon>Chordata</taxon>
        <taxon>Craniata</taxon>
        <taxon>Vertebrata</taxon>
        <taxon>Euteleostomi</taxon>
        <taxon>Mammalia</taxon>
        <taxon>Eutheria</taxon>
        <taxon>Laurasiatheria</taxon>
        <taxon>Artiodactyla</taxon>
        <taxon>Ruminantia</taxon>
        <taxon>Pecora</taxon>
        <taxon>Bovidae</taxon>
        <taxon>Bovinae</taxon>
        <taxon>Bos</taxon>
    </lineage>
</organism>
<dbReference type="InterPro" id="IPR036691">
    <property type="entry name" value="Endo/exonu/phosph_ase_sf"/>
</dbReference>
<protein>
    <submittedName>
        <fullName evidence="2">Craniofacial development protein 2-like</fullName>
    </submittedName>
</protein>
<accession>A0ABM4SQI3</accession>
<dbReference type="Gene3D" id="3.60.10.10">
    <property type="entry name" value="Endonuclease/exonuclease/phosphatase"/>
    <property type="match status" value="1"/>
</dbReference>
<keyword evidence="1" id="KW-1185">Reference proteome</keyword>
<evidence type="ECO:0000313" key="1">
    <source>
        <dbReference type="Proteomes" id="UP001652663"/>
    </source>
</evidence>
<name>A0ABM4SQI3_BOSIN</name>